<accession>A3VLT4</accession>
<dbReference type="Proteomes" id="UP000002931">
    <property type="component" value="Unassembled WGS sequence"/>
</dbReference>
<name>A3VLT4_9RHOB</name>
<dbReference type="SUPFAM" id="SSF46689">
    <property type="entry name" value="Homeodomain-like"/>
    <property type="match status" value="1"/>
</dbReference>
<dbReference type="AlphaFoldDB" id="A3VLT4"/>
<dbReference type="PANTHER" id="PTHR30055:SF200">
    <property type="entry name" value="HTH-TYPE TRANSCRIPTIONAL REPRESSOR BDCR"/>
    <property type="match status" value="1"/>
</dbReference>
<feature type="DNA-binding region" description="H-T-H motif" evidence="2">
    <location>
        <begin position="33"/>
        <end position="52"/>
    </location>
</feature>
<evidence type="ECO:0000313" key="5">
    <source>
        <dbReference type="Proteomes" id="UP000002931"/>
    </source>
</evidence>
<dbReference type="Gene3D" id="1.10.357.10">
    <property type="entry name" value="Tetracycline Repressor, domain 2"/>
    <property type="match status" value="1"/>
</dbReference>
<dbReference type="RefSeq" id="WP_008329531.1">
    <property type="nucleotide sequence ID" value="NZ_CH902578.1"/>
</dbReference>
<proteinExistence type="predicted"/>
<keyword evidence="1 2" id="KW-0238">DNA-binding</keyword>
<dbReference type="STRING" id="314271.RB2654_05592"/>
<dbReference type="eggNOG" id="COG1309">
    <property type="taxonomic scope" value="Bacteria"/>
</dbReference>
<sequence>MARKSGSHADITGPKVREAALKLFARDGYAAVSMRKIAAEVGVQAGALYLYTPDKQSLLYDLMKVHMEELLDAWGQADTGGTPPERLEAFARFHIHYHLDRPDNIFIAYMELRNLDDANFAEIEVLRRRYEQGLIDILEAGNASGDFAVPDPKLAAMAAISMLNGVTTWFRDGGRLSRETVETIYWDMLRKSVAA</sequence>
<dbReference type="PROSITE" id="PS50977">
    <property type="entry name" value="HTH_TETR_2"/>
    <property type="match status" value="1"/>
</dbReference>
<gene>
    <name evidence="4" type="ORF">RB2654_05592</name>
</gene>
<dbReference type="InterPro" id="IPR036271">
    <property type="entry name" value="Tet_transcr_reg_TetR-rel_C_sf"/>
</dbReference>
<evidence type="ECO:0000256" key="2">
    <source>
        <dbReference type="PROSITE-ProRule" id="PRU00335"/>
    </source>
</evidence>
<protein>
    <submittedName>
        <fullName evidence="4">Transcriptional regulator, TetR family protein</fullName>
    </submittedName>
</protein>
<evidence type="ECO:0000259" key="3">
    <source>
        <dbReference type="PROSITE" id="PS50977"/>
    </source>
</evidence>
<dbReference type="PANTHER" id="PTHR30055">
    <property type="entry name" value="HTH-TYPE TRANSCRIPTIONAL REGULATOR RUTR"/>
    <property type="match status" value="1"/>
</dbReference>
<dbReference type="EMBL" id="AAMT01000025">
    <property type="protein sequence ID" value="EAQ10769.1"/>
    <property type="molecule type" value="Genomic_DNA"/>
</dbReference>
<keyword evidence="5" id="KW-1185">Reference proteome</keyword>
<dbReference type="SUPFAM" id="SSF48498">
    <property type="entry name" value="Tetracyclin repressor-like, C-terminal domain"/>
    <property type="match status" value="1"/>
</dbReference>
<dbReference type="Pfam" id="PF17932">
    <property type="entry name" value="TetR_C_24"/>
    <property type="match status" value="1"/>
</dbReference>
<dbReference type="HOGENOM" id="CLU_069356_12_4_5"/>
<dbReference type="InterPro" id="IPR050109">
    <property type="entry name" value="HTH-type_TetR-like_transc_reg"/>
</dbReference>
<reference evidence="4 5" key="1">
    <citation type="journal article" date="2010" name="J. Bacteriol.">
        <title>Genome sequences of Pelagibaca bermudensis HTCC2601T and Maritimibacter alkaliphilus HTCC2654T, the type strains of two marine Roseobacter genera.</title>
        <authorList>
            <person name="Thrash J.C."/>
            <person name="Cho J.C."/>
            <person name="Ferriera S."/>
            <person name="Johnson J."/>
            <person name="Vergin K.L."/>
            <person name="Giovannoni S.J."/>
        </authorList>
    </citation>
    <scope>NUCLEOTIDE SEQUENCE [LARGE SCALE GENOMIC DNA]</scope>
    <source>
        <strain evidence="4 5">HTCC2654</strain>
    </source>
</reference>
<dbReference type="GO" id="GO:0000976">
    <property type="term" value="F:transcription cis-regulatory region binding"/>
    <property type="evidence" value="ECO:0007669"/>
    <property type="project" value="TreeGrafter"/>
</dbReference>
<evidence type="ECO:0000313" key="4">
    <source>
        <dbReference type="EMBL" id="EAQ10769.1"/>
    </source>
</evidence>
<dbReference type="InterPro" id="IPR001647">
    <property type="entry name" value="HTH_TetR"/>
</dbReference>
<evidence type="ECO:0000256" key="1">
    <source>
        <dbReference type="ARBA" id="ARBA00023125"/>
    </source>
</evidence>
<dbReference type="GO" id="GO:0003700">
    <property type="term" value="F:DNA-binding transcription factor activity"/>
    <property type="evidence" value="ECO:0007669"/>
    <property type="project" value="TreeGrafter"/>
</dbReference>
<dbReference type="OrthoDB" id="9814200at2"/>
<dbReference type="PRINTS" id="PR00455">
    <property type="entry name" value="HTHTETR"/>
</dbReference>
<feature type="domain" description="HTH tetR-type" evidence="3">
    <location>
        <begin position="10"/>
        <end position="70"/>
    </location>
</feature>
<dbReference type="Pfam" id="PF00440">
    <property type="entry name" value="TetR_N"/>
    <property type="match status" value="1"/>
</dbReference>
<dbReference type="InterPro" id="IPR009057">
    <property type="entry name" value="Homeodomain-like_sf"/>
</dbReference>
<organism evidence="4 5">
    <name type="scientific">Maritimibacter alkaliphilus HTCC2654</name>
    <dbReference type="NCBI Taxonomy" id="314271"/>
    <lineage>
        <taxon>Bacteria</taxon>
        <taxon>Pseudomonadati</taxon>
        <taxon>Pseudomonadota</taxon>
        <taxon>Alphaproteobacteria</taxon>
        <taxon>Rhodobacterales</taxon>
        <taxon>Roseobacteraceae</taxon>
        <taxon>Maritimibacter</taxon>
    </lineage>
</organism>
<dbReference type="InterPro" id="IPR041490">
    <property type="entry name" value="KstR2_TetR_C"/>
</dbReference>
<comment type="caution">
    <text evidence="4">The sequence shown here is derived from an EMBL/GenBank/DDBJ whole genome shotgun (WGS) entry which is preliminary data.</text>
</comment>